<feature type="transmembrane region" description="Helical" evidence="1">
    <location>
        <begin position="94"/>
        <end position="111"/>
    </location>
</feature>
<organism evidence="2 3">
    <name type="scientific">Vibrio diazotrophicus</name>
    <dbReference type="NCBI Taxonomy" id="685"/>
    <lineage>
        <taxon>Bacteria</taxon>
        <taxon>Pseudomonadati</taxon>
        <taxon>Pseudomonadota</taxon>
        <taxon>Gammaproteobacteria</taxon>
        <taxon>Vibrionales</taxon>
        <taxon>Vibrionaceae</taxon>
        <taxon>Vibrio</taxon>
    </lineage>
</organism>
<proteinExistence type="predicted"/>
<protein>
    <submittedName>
        <fullName evidence="2">Uncharacterized protein</fullName>
    </submittedName>
</protein>
<dbReference type="EMBL" id="QLTR01000015">
    <property type="protein sequence ID" value="RAS62172.1"/>
    <property type="molecule type" value="Genomic_DNA"/>
</dbReference>
<comment type="caution">
    <text evidence="2">The sequence shown here is derived from an EMBL/GenBank/DDBJ whole genome shotgun (WGS) entry which is preliminary data.</text>
</comment>
<keyword evidence="1" id="KW-0472">Membrane</keyword>
<evidence type="ECO:0000313" key="2">
    <source>
        <dbReference type="EMBL" id="RAS62172.1"/>
    </source>
</evidence>
<dbReference type="AlphaFoldDB" id="A0A329E8Z3"/>
<evidence type="ECO:0000313" key="3">
    <source>
        <dbReference type="Proteomes" id="UP000248729"/>
    </source>
</evidence>
<accession>A0A329E8Z3</accession>
<name>A0A329E8Z3_VIBDI</name>
<feature type="transmembrane region" description="Helical" evidence="1">
    <location>
        <begin position="72"/>
        <end position="88"/>
    </location>
</feature>
<keyword evidence="1" id="KW-1133">Transmembrane helix</keyword>
<dbReference type="Proteomes" id="UP000248729">
    <property type="component" value="Unassembled WGS sequence"/>
</dbReference>
<keyword evidence="1" id="KW-0812">Transmembrane</keyword>
<gene>
    <name evidence="2" type="ORF">DET48_115103</name>
</gene>
<sequence length="116" mass="13564">MTLRVLSFWDDWVVCRWLLSCTLIGFLSLALILRGIGENEVNMLIIGSLGFFVSYAPSYIRLTLKRINTLKWYYVTSYLSIIASSLFIDGYFYFFISIVCSFLMVYKLLLLNNRNQ</sequence>
<evidence type="ECO:0000256" key="1">
    <source>
        <dbReference type="SAM" id="Phobius"/>
    </source>
</evidence>
<feature type="transmembrane region" description="Helical" evidence="1">
    <location>
        <begin position="42"/>
        <end position="60"/>
    </location>
</feature>
<reference evidence="2 3" key="1">
    <citation type="submission" date="2018-06" db="EMBL/GenBank/DDBJ databases">
        <title>Freshwater and sediment microbial communities from various areas in North America, analyzing microbe dynamics in response to fracking.</title>
        <authorList>
            <person name="Lamendella R."/>
        </authorList>
    </citation>
    <scope>NUCLEOTIDE SEQUENCE [LARGE SCALE GENOMIC DNA]</scope>
    <source>
        <strain evidence="2 3">99A</strain>
    </source>
</reference>
<feature type="transmembrane region" description="Helical" evidence="1">
    <location>
        <begin position="12"/>
        <end position="36"/>
    </location>
</feature>